<dbReference type="PRINTS" id="PR00040">
    <property type="entry name" value="HTHMERR"/>
</dbReference>
<dbReference type="InterPro" id="IPR000551">
    <property type="entry name" value="MerR-type_HTH_dom"/>
</dbReference>
<dbReference type="CDD" id="cd04785">
    <property type="entry name" value="HTH_CadR-PbrR-like"/>
    <property type="match status" value="1"/>
</dbReference>
<dbReference type="AlphaFoldDB" id="A0A258DFD8"/>
<dbReference type="GO" id="GO:0003677">
    <property type="term" value="F:DNA binding"/>
    <property type="evidence" value="ECO:0007669"/>
    <property type="project" value="UniProtKB-KW"/>
</dbReference>
<dbReference type="PROSITE" id="PS50937">
    <property type="entry name" value="HTH_MERR_2"/>
    <property type="match status" value="1"/>
</dbReference>
<evidence type="ECO:0000256" key="2">
    <source>
        <dbReference type="ARBA" id="ARBA00023125"/>
    </source>
</evidence>
<organism evidence="5 6">
    <name type="scientific">Caulobacter vibrioides</name>
    <name type="common">Caulobacter crescentus</name>
    <dbReference type="NCBI Taxonomy" id="155892"/>
    <lineage>
        <taxon>Bacteria</taxon>
        <taxon>Pseudomonadati</taxon>
        <taxon>Pseudomonadota</taxon>
        <taxon>Alphaproteobacteria</taxon>
        <taxon>Caulobacterales</taxon>
        <taxon>Caulobacteraceae</taxon>
        <taxon>Caulobacter</taxon>
    </lineage>
</organism>
<dbReference type="SUPFAM" id="SSF46955">
    <property type="entry name" value="Putative DNA-binding domain"/>
    <property type="match status" value="1"/>
</dbReference>
<dbReference type="Pfam" id="PF09278">
    <property type="entry name" value="MerR-DNA-bind"/>
    <property type="match status" value="1"/>
</dbReference>
<name>A0A258DFD8_CAUVI</name>
<dbReference type="PANTHER" id="PTHR30204">
    <property type="entry name" value="REDOX-CYCLING DRUG-SENSING TRANSCRIPTIONAL ACTIVATOR SOXR"/>
    <property type="match status" value="1"/>
</dbReference>
<dbReference type="PROSITE" id="PS00552">
    <property type="entry name" value="HTH_MERR_1"/>
    <property type="match status" value="1"/>
</dbReference>
<evidence type="ECO:0000313" key="6">
    <source>
        <dbReference type="Proteomes" id="UP000215616"/>
    </source>
</evidence>
<gene>
    <name evidence="5" type="ORF">B7Z12_00080</name>
</gene>
<dbReference type="InterPro" id="IPR015358">
    <property type="entry name" value="Tscrpt_reg_MerR_DNA-bd"/>
</dbReference>
<dbReference type="Gene3D" id="1.10.1660.10">
    <property type="match status" value="1"/>
</dbReference>
<dbReference type="PANTHER" id="PTHR30204:SF92">
    <property type="entry name" value="HTH-TYPE TRANSCRIPTIONAL REGULATOR ZNTR"/>
    <property type="match status" value="1"/>
</dbReference>
<dbReference type="InterPro" id="IPR009061">
    <property type="entry name" value="DNA-bd_dom_put_sf"/>
</dbReference>
<evidence type="ECO:0000256" key="3">
    <source>
        <dbReference type="ARBA" id="ARBA00023163"/>
    </source>
</evidence>
<protein>
    <submittedName>
        <fullName evidence="5">Transcriptional regulator</fullName>
    </submittedName>
</protein>
<accession>A0A258DFD8</accession>
<feature type="domain" description="HTH merR-type" evidence="4">
    <location>
        <begin position="5"/>
        <end position="73"/>
    </location>
</feature>
<keyword evidence="3" id="KW-0804">Transcription</keyword>
<dbReference type="Proteomes" id="UP000215616">
    <property type="component" value="Unassembled WGS sequence"/>
</dbReference>
<keyword evidence="2" id="KW-0238">DNA-binding</keyword>
<dbReference type="Pfam" id="PF00376">
    <property type="entry name" value="MerR"/>
    <property type="match status" value="1"/>
</dbReference>
<evidence type="ECO:0000259" key="4">
    <source>
        <dbReference type="PROSITE" id="PS50937"/>
    </source>
</evidence>
<dbReference type="EMBL" id="NCDQ01000001">
    <property type="protein sequence ID" value="OYX06561.1"/>
    <property type="molecule type" value="Genomic_DNA"/>
</dbReference>
<dbReference type="GO" id="GO:0003700">
    <property type="term" value="F:DNA-binding transcription factor activity"/>
    <property type="evidence" value="ECO:0007669"/>
    <property type="project" value="InterPro"/>
</dbReference>
<evidence type="ECO:0000313" key="5">
    <source>
        <dbReference type="EMBL" id="OYX06561.1"/>
    </source>
</evidence>
<dbReference type="SMART" id="SM00422">
    <property type="entry name" value="HTH_MERR"/>
    <property type="match status" value="1"/>
</dbReference>
<proteinExistence type="predicted"/>
<comment type="caution">
    <text evidence="5">The sequence shown here is derived from an EMBL/GenBank/DDBJ whole genome shotgun (WGS) entry which is preliminary data.</text>
</comment>
<sequence>MAGQAIQIGELARRTGCNIETIRYYERIGLISAPLRRGRYRTYETRDVQQLSFVRRARELGFKLDEVRALLNLATDETAACAEVRDLAAAHLHDVRARIADLRRMEQVLADAVTACETGQDPGCPLIQALSAKGQGTGRGAISAATAPEP</sequence>
<keyword evidence="1" id="KW-0805">Transcription regulation</keyword>
<evidence type="ECO:0000256" key="1">
    <source>
        <dbReference type="ARBA" id="ARBA00023015"/>
    </source>
</evidence>
<reference evidence="5 6" key="1">
    <citation type="submission" date="2017-03" db="EMBL/GenBank/DDBJ databases">
        <title>Lifting the veil on microbial sulfur biogeochemistry in mining wastewaters.</title>
        <authorList>
            <person name="Kantor R.S."/>
            <person name="Colenbrander Nelson T."/>
            <person name="Marshall S."/>
            <person name="Bennett D."/>
            <person name="Apte S."/>
            <person name="Camacho D."/>
            <person name="Thomas B.C."/>
            <person name="Warren L.A."/>
            <person name="Banfield J.F."/>
        </authorList>
    </citation>
    <scope>NUCLEOTIDE SEQUENCE [LARGE SCALE GENOMIC DNA]</scope>
    <source>
        <strain evidence="5">32-67-7</strain>
    </source>
</reference>
<dbReference type="InterPro" id="IPR047057">
    <property type="entry name" value="MerR_fam"/>
</dbReference>